<dbReference type="Pfam" id="PF13391">
    <property type="entry name" value="HNH_2"/>
    <property type="match status" value="1"/>
</dbReference>
<dbReference type="InterPro" id="IPR003615">
    <property type="entry name" value="HNH_nuc"/>
</dbReference>
<feature type="domain" description="HNH nuclease" evidence="1">
    <location>
        <begin position="209"/>
        <end position="261"/>
    </location>
</feature>
<dbReference type="AlphaFoldDB" id="A0A3B0TL85"/>
<proteinExistence type="predicted"/>
<organism evidence="2">
    <name type="scientific">hydrothermal vent metagenome</name>
    <dbReference type="NCBI Taxonomy" id="652676"/>
    <lineage>
        <taxon>unclassified sequences</taxon>
        <taxon>metagenomes</taxon>
        <taxon>ecological metagenomes</taxon>
    </lineage>
</organism>
<dbReference type="CDD" id="cd00085">
    <property type="entry name" value="HNHc"/>
    <property type="match status" value="1"/>
</dbReference>
<accession>A0A3B0TL85</accession>
<protein>
    <recommendedName>
        <fullName evidence="1">HNH nuclease domain-containing protein</fullName>
    </recommendedName>
</protein>
<reference evidence="2" key="1">
    <citation type="submission" date="2018-06" db="EMBL/GenBank/DDBJ databases">
        <authorList>
            <person name="Zhirakovskaya E."/>
        </authorList>
    </citation>
    <scope>NUCLEOTIDE SEQUENCE</scope>
</reference>
<evidence type="ECO:0000313" key="2">
    <source>
        <dbReference type="EMBL" id="VAW12959.1"/>
    </source>
</evidence>
<dbReference type="Pfam" id="PF20296">
    <property type="entry name" value="MTaX1"/>
    <property type="match status" value="1"/>
</dbReference>
<evidence type="ECO:0000259" key="1">
    <source>
        <dbReference type="SMART" id="SM00507"/>
    </source>
</evidence>
<sequence>MSVRGTTILNHSDLKYLLIDSLRLYSDNVVFIDGNNPYRFSINKKTFYVLIKNVHESGDGRGNQDECRIQVGESKNFNAAMNSGTEVIVLGYFADEKIFTAWNPYMMRDRFNKKQTISLYSRFSVQKSANTNKIATYRDTNGQSVISFPPDYLGLYLENLSKIHLLSDDELLELVKQSDELNNENLDGKIDLPEGHLTITHTRYKRDPSFRKKVYSAYKHKCAMCGIQLELIEAAHIVPHSHEKGTDDIVNGISLCALHHTAYDRSLIFFDEKFDILINESKMEYLEKVGLDSGIRKFEKLSFDKIQLPENHTLRPNLDNIKIGNMTRGIEVI</sequence>
<name>A0A3B0TL85_9ZZZZ</name>
<gene>
    <name evidence="2" type="ORF">MNBD_BACTEROID03-1790</name>
</gene>
<dbReference type="InterPro" id="IPR046894">
    <property type="entry name" value="MTaX1"/>
</dbReference>
<dbReference type="EMBL" id="UOEL01000097">
    <property type="protein sequence ID" value="VAW12959.1"/>
    <property type="molecule type" value="Genomic_DNA"/>
</dbReference>
<dbReference type="SMART" id="SM00507">
    <property type="entry name" value="HNHc"/>
    <property type="match status" value="1"/>
</dbReference>
<dbReference type="Gene3D" id="1.10.30.50">
    <property type="match status" value="1"/>
</dbReference>